<keyword evidence="3 6" id="KW-0067">ATP-binding</keyword>
<evidence type="ECO:0000256" key="4">
    <source>
        <dbReference type="ARBA" id="ARBA00066388"/>
    </source>
</evidence>
<dbReference type="EC" id="7.6.2.9" evidence="4"/>
<evidence type="ECO:0000259" key="5">
    <source>
        <dbReference type="PROSITE" id="PS50893"/>
    </source>
</evidence>
<dbReference type="PANTHER" id="PTHR42781:SF4">
    <property type="entry name" value="SPERMIDINE_PUTRESCINE IMPORT ATP-BINDING PROTEIN POTA"/>
    <property type="match status" value="1"/>
</dbReference>
<dbReference type="FunFam" id="3.40.50.300:FF:000425">
    <property type="entry name" value="Probable ABC transporter, ATP-binding subunit"/>
    <property type="match status" value="1"/>
</dbReference>
<comment type="caution">
    <text evidence="6">The sequence shown here is derived from an EMBL/GenBank/DDBJ whole genome shotgun (WGS) entry which is preliminary data.</text>
</comment>
<keyword evidence="7" id="KW-1185">Reference proteome</keyword>
<dbReference type="InterPro" id="IPR017871">
    <property type="entry name" value="ABC_transporter-like_CS"/>
</dbReference>
<dbReference type="RefSeq" id="WP_131283206.1">
    <property type="nucleotide sequence ID" value="NZ_RXLP01000004.1"/>
</dbReference>
<dbReference type="Pfam" id="PF00005">
    <property type="entry name" value="ABC_tran"/>
    <property type="match status" value="1"/>
</dbReference>
<dbReference type="GO" id="GO:0015418">
    <property type="term" value="F:ABC-type quaternary ammonium compound transporting activity"/>
    <property type="evidence" value="ECO:0007669"/>
    <property type="project" value="UniProtKB-EC"/>
</dbReference>
<accession>A0A4R0QU20</accession>
<dbReference type="Proteomes" id="UP000291289">
    <property type="component" value="Unassembled WGS sequence"/>
</dbReference>
<dbReference type="SUPFAM" id="SSF52540">
    <property type="entry name" value="P-loop containing nucleoside triphosphate hydrolases"/>
    <property type="match status" value="1"/>
</dbReference>
<evidence type="ECO:0000256" key="3">
    <source>
        <dbReference type="ARBA" id="ARBA00022840"/>
    </source>
</evidence>
<evidence type="ECO:0000256" key="1">
    <source>
        <dbReference type="ARBA" id="ARBA00022448"/>
    </source>
</evidence>
<gene>
    <name evidence="6" type="ORF">EJ419_01810</name>
</gene>
<protein>
    <recommendedName>
        <fullName evidence="4">ABC-type quaternary amine transporter</fullName>
        <ecNumber evidence="4">7.6.2.9</ecNumber>
    </recommendedName>
</protein>
<reference evidence="6 7" key="1">
    <citation type="submission" date="2018-12" db="EMBL/GenBank/DDBJ databases">
        <title>Alloscrdovia theropitheci sp. nov: a novel taxon from the feces of the bleeding-herat monkey (Theropithecus geleda).</title>
        <authorList>
            <person name="Modesto M."/>
        </authorList>
    </citation>
    <scope>NUCLEOTIDE SEQUENCE [LARGE SCALE GENOMIC DNA]</scope>
    <source>
        <strain evidence="6 7">GLDI4/2</strain>
    </source>
</reference>
<dbReference type="OrthoDB" id="9802264at2"/>
<dbReference type="PROSITE" id="PS50893">
    <property type="entry name" value="ABC_TRANSPORTER_2"/>
    <property type="match status" value="1"/>
</dbReference>
<evidence type="ECO:0000313" key="7">
    <source>
        <dbReference type="Proteomes" id="UP000291289"/>
    </source>
</evidence>
<keyword evidence="2" id="KW-0547">Nucleotide-binding</keyword>
<dbReference type="EMBL" id="RXLP01000004">
    <property type="protein sequence ID" value="TCD54855.1"/>
    <property type="molecule type" value="Genomic_DNA"/>
</dbReference>
<organism evidence="6 7">
    <name type="scientific">Alloscardovia theropitheci</name>
    <dbReference type="NCBI Taxonomy" id="2496842"/>
    <lineage>
        <taxon>Bacteria</taxon>
        <taxon>Bacillati</taxon>
        <taxon>Actinomycetota</taxon>
        <taxon>Actinomycetes</taxon>
        <taxon>Bifidobacteriales</taxon>
        <taxon>Bifidobacteriaceae</taxon>
        <taxon>Alloscardovia</taxon>
    </lineage>
</organism>
<proteinExistence type="predicted"/>
<dbReference type="PROSITE" id="PS00211">
    <property type="entry name" value="ABC_TRANSPORTER_1"/>
    <property type="match status" value="1"/>
</dbReference>
<dbReference type="InterPro" id="IPR027417">
    <property type="entry name" value="P-loop_NTPase"/>
</dbReference>
<dbReference type="SMART" id="SM00382">
    <property type="entry name" value="AAA"/>
    <property type="match status" value="1"/>
</dbReference>
<evidence type="ECO:0000256" key="2">
    <source>
        <dbReference type="ARBA" id="ARBA00022741"/>
    </source>
</evidence>
<dbReference type="Gene3D" id="3.40.50.300">
    <property type="entry name" value="P-loop containing nucleotide triphosphate hydrolases"/>
    <property type="match status" value="1"/>
</dbReference>
<keyword evidence="1" id="KW-0813">Transport</keyword>
<evidence type="ECO:0000313" key="6">
    <source>
        <dbReference type="EMBL" id="TCD54855.1"/>
    </source>
</evidence>
<dbReference type="PANTHER" id="PTHR42781">
    <property type="entry name" value="SPERMIDINE/PUTRESCINE IMPORT ATP-BINDING PROTEIN POTA"/>
    <property type="match status" value="1"/>
</dbReference>
<feature type="domain" description="ABC transporter" evidence="5">
    <location>
        <begin position="2"/>
        <end position="236"/>
    </location>
</feature>
<dbReference type="GO" id="GO:0005524">
    <property type="term" value="F:ATP binding"/>
    <property type="evidence" value="ECO:0007669"/>
    <property type="project" value="UniProtKB-KW"/>
</dbReference>
<dbReference type="InterPro" id="IPR050093">
    <property type="entry name" value="ABC_SmlMolc_Importer"/>
</dbReference>
<dbReference type="AlphaFoldDB" id="A0A4R0QU20"/>
<dbReference type="GO" id="GO:0016887">
    <property type="term" value="F:ATP hydrolysis activity"/>
    <property type="evidence" value="ECO:0007669"/>
    <property type="project" value="InterPro"/>
</dbReference>
<dbReference type="InterPro" id="IPR003593">
    <property type="entry name" value="AAA+_ATPase"/>
</dbReference>
<name>A0A4R0QU20_9BIFI</name>
<sequence length="241" mass="26840">MINFSHVSKEFDGKTVLKDANFTVHDGELFVLVGPSGSGKTTMLKMMNGLEIPTSGIVEVNGMNVSETNLRQLRLNVGYVLQTGSLFPNLTVGQNVALIAKMKKWDDKRIIADTDELLDRVGLPHKEYAYRMPSELSGGEAQRVGILRALLTRPQVILMDEPFSALDPLSRTQLQDLVIDLHNEFNITIVFVTHDMREAIKLADRLCIVHNGNIDQIGTPDEVVNHSATSFVHELFENEEA</sequence>
<dbReference type="InterPro" id="IPR003439">
    <property type="entry name" value="ABC_transporter-like_ATP-bd"/>
</dbReference>